<comment type="subcellular location">
    <subcellularLocation>
        <location evidence="1">Membrane</location>
        <topology evidence="1">Multi-pass membrane protein</topology>
    </subcellularLocation>
</comment>
<evidence type="ECO:0000256" key="2">
    <source>
        <dbReference type="ARBA" id="ARBA00022692"/>
    </source>
</evidence>
<feature type="transmembrane region" description="Helical" evidence="5">
    <location>
        <begin position="156"/>
        <end position="173"/>
    </location>
</feature>
<feature type="transmembrane region" description="Helical" evidence="5">
    <location>
        <begin position="219"/>
        <end position="239"/>
    </location>
</feature>
<evidence type="ECO:0000313" key="7">
    <source>
        <dbReference type="Proteomes" id="UP000288716"/>
    </source>
</evidence>
<proteinExistence type="predicted"/>
<feature type="transmembrane region" description="Helical" evidence="5">
    <location>
        <begin position="85"/>
        <end position="104"/>
    </location>
</feature>
<dbReference type="PANTHER" id="PTHR10924">
    <property type="entry name" value="MAJOR FACILITATOR SUPERFAMILY PROTEIN-RELATED"/>
    <property type="match status" value="1"/>
</dbReference>
<dbReference type="InterPro" id="IPR049680">
    <property type="entry name" value="FLVCR1-2_SLC49-like"/>
</dbReference>
<keyword evidence="6" id="KW-0675">Receptor</keyword>
<sequence>MAVLYNIGARLITFLITQIVPENDGEIAINLQNWYTGQTTFAGVLFLIICAIFEEKPKNHSSPKEKVDEHERVSMTFSSSLKKTMNPNFILLLIVITLNFGTYLGMSNASNLIFTHFFRDKVNILGLIEIFGGLVASITTLLFGYLLDKKKCFKTLYTLVTLASMVSYAAYYISLNAHLIWLTFIFGVFIAFLVEIYIALAILAVVINNSVQESITASFVTIAEQIGATAFTFVITAIVNNISILFAYIFIVSVLFINCLLIMIVKEKTCVKENEPNDGQQVAAQELRNM</sequence>
<dbReference type="SUPFAM" id="SSF103473">
    <property type="entry name" value="MFS general substrate transporter"/>
    <property type="match status" value="1"/>
</dbReference>
<feature type="transmembrane region" description="Helical" evidence="5">
    <location>
        <begin position="245"/>
        <end position="265"/>
    </location>
</feature>
<feature type="transmembrane region" description="Helical" evidence="5">
    <location>
        <begin position="124"/>
        <end position="147"/>
    </location>
</feature>
<dbReference type="GO" id="GO:0016020">
    <property type="term" value="C:membrane"/>
    <property type="evidence" value="ECO:0007669"/>
    <property type="project" value="UniProtKB-SubCell"/>
</dbReference>
<keyword evidence="3 5" id="KW-1133">Transmembrane helix</keyword>
<dbReference type="GO" id="GO:0015232">
    <property type="term" value="F:heme transmembrane transporter activity"/>
    <property type="evidence" value="ECO:0007669"/>
    <property type="project" value="TreeGrafter"/>
</dbReference>
<feature type="transmembrane region" description="Helical" evidence="5">
    <location>
        <begin position="34"/>
        <end position="53"/>
    </location>
</feature>
<evidence type="ECO:0000313" key="6">
    <source>
        <dbReference type="EMBL" id="RWS20950.1"/>
    </source>
</evidence>
<comment type="caution">
    <text evidence="6">The sequence shown here is derived from an EMBL/GenBank/DDBJ whole genome shotgun (WGS) entry which is preliminary data.</text>
</comment>
<evidence type="ECO:0000256" key="5">
    <source>
        <dbReference type="SAM" id="Phobius"/>
    </source>
</evidence>
<dbReference type="PANTHER" id="PTHR10924:SF4">
    <property type="entry name" value="GH15861P"/>
    <property type="match status" value="1"/>
</dbReference>
<dbReference type="Proteomes" id="UP000288716">
    <property type="component" value="Unassembled WGS sequence"/>
</dbReference>
<evidence type="ECO:0000256" key="4">
    <source>
        <dbReference type="ARBA" id="ARBA00023136"/>
    </source>
</evidence>
<keyword evidence="4 5" id="KW-0472">Membrane</keyword>
<keyword evidence="7" id="KW-1185">Reference proteome</keyword>
<gene>
    <name evidence="6" type="ORF">B4U80_14207</name>
</gene>
<dbReference type="VEuPathDB" id="VectorBase:LDEU011090"/>
<evidence type="ECO:0000256" key="3">
    <source>
        <dbReference type="ARBA" id="ARBA00022989"/>
    </source>
</evidence>
<feature type="transmembrane region" description="Helical" evidence="5">
    <location>
        <begin position="179"/>
        <end position="207"/>
    </location>
</feature>
<keyword evidence="2 5" id="KW-0812">Transmembrane</keyword>
<dbReference type="AlphaFoldDB" id="A0A443S0C0"/>
<protein>
    <submittedName>
        <fullName evidence="6">Feline leukemia virus subgroup C receptor-related protein 2-like protein</fullName>
    </submittedName>
</protein>
<dbReference type="InterPro" id="IPR036259">
    <property type="entry name" value="MFS_trans_sf"/>
</dbReference>
<dbReference type="GO" id="GO:0020037">
    <property type="term" value="F:heme binding"/>
    <property type="evidence" value="ECO:0007669"/>
    <property type="project" value="TreeGrafter"/>
</dbReference>
<name>A0A443S0C0_9ACAR</name>
<dbReference type="EMBL" id="NCKV01014529">
    <property type="protein sequence ID" value="RWS20950.1"/>
    <property type="molecule type" value="Genomic_DNA"/>
</dbReference>
<dbReference type="GO" id="GO:0097037">
    <property type="term" value="P:heme export"/>
    <property type="evidence" value="ECO:0007669"/>
    <property type="project" value="TreeGrafter"/>
</dbReference>
<dbReference type="Gene3D" id="1.20.1250.20">
    <property type="entry name" value="MFS general substrate transporter like domains"/>
    <property type="match status" value="1"/>
</dbReference>
<accession>A0A443S0C0</accession>
<evidence type="ECO:0000256" key="1">
    <source>
        <dbReference type="ARBA" id="ARBA00004141"/>
    </source>
</evidence>
<organism evidence="6 7">
    <name type="scientific">Leptotrombidium deliense</name>
    <dbReference type="NCBI Taxonomy" id="299467"/>
    <lineage>
        <taxon>Eukaryota</taxon>
        <taxon>Metazoa</taxon>
        <taxon>Ecdysozoa</taxon>
        <taxon>Arthropoda</taxon>
        <taxon>Chelicerata</taxon>
        <taxon>Arachnida</taxon>
        <taxon>Acari</taxon>
        <taxon>Acariformes</taxon>
        <taxon>Trombidiformes</taxon>
        <taxon>Prostigmata</taxon>
        <taxon>Anystina</taxon>
        <taxon>Parasitengona</taxon>
        <taxon>Trombiculoidea</taxon>
        <taxon>Trombiculidae</taxon>
        <taxon>Leptotrombidium</taxon>
    </lineage>
</organism>
<reference evidence="6 7" key="1">
    <citation type="journal article" date="2018" name="Gigascience">
        <title>Genomes of trombidid mites reveal novel predicted allergens and laterally-transferred genes associated with secondary metabolism.</title>
        <authorList>
            <person name="Dong X."/>
            <person name="Chaisiri K."/>
            <person name="Xia D."/>
            <person name="Armstrong S.D."/>
            <person name="Fang Y."/>
            <person name="Donnelly M.J."/>
            <person name="Kadowaki T."/>
            <person name="McGarry J.W."/>
            <person name="Darby A.C."/>
            <person name="Makepeace B.L."/>
        </authorList>
    </citation>
    <scope>NUCLEOTIDE SEQUENCE [LARGE SCALE GENOMIC DNA]</scope>
    <source>
        <strain evidence="6">UoL-UT</strain>
    </source>
</reference>